<organism evidence="2 3">
    <name type="scientific">Ancylostoma ceylanicum</name>
    <dbReference type="NCBI Taxonomy" id="53326"/>
    <lineage>
        <taxon>Eukaryota</taxon>
        <taxon>Metazoa</taxon>
        <taxon>Ecdysozoa</taxon>
        <taxon>Nematoda</taxon>
        <taxon>Chromadorea</taxon>
        <taxon>Rhabditida</taxon>
        <taxon>Rhabditina</taxon>
        <taxon>Rhabditomorpha</taxon>
        <taxon>Strongyloidea</taxon>
        <taxon>Ancylostomatidae</taxon>
        <taxon>Ancylostomatinae</taxon>
        <taxon>Ancylostoma</taxon>
    </lineage>
</organism>
<evidence type="ECO:0000313" key="3">
    <source>
        <dbReference type="Proteomes" id="UP000024635"/>
    </source>
</evidence>
<gene>
    <name evidence="2" type="primary">Acey_s0103.g3533</name>
    <name evidence="2" type="ORF">Y032_0103g3533</name>
</gene>
<evidence type="ECO:0000313" key="2">
    <source>
        <dbReference type="EMBL" id="EYC01908.1"/>
    </source>
</evidence>
<keyword evidence="1" id="KW-0812">Transmembrane</keyword>
<feature type="transmembrane region" description="Helical" evidence="1">
    <location>
        <begin position="21"/>
        <end position="42"/>
    </location>
</feature>
<name>A0A016TH24_9BILA</name>
<dbReference type="Proteomes" id="UP000024635">
    <property type="component" value="Unassembled WGS sequence"/>
</dbReference>
<dbReference type="InterPro" id="IPR019425">
    <property type="entry name" value="7TM_GPCR_serpentine_rcpt_Srt"/>
</dbReference>
<keyword evidence="1" id="KW-1133">Transmembrane helix</keyword>
<keyword evidence="1" id="KW-0472">Membrane</keyword>
<reference evidence="3" key="1">
    <citation type="journal article" date="2015" name="Nat. Genet.">
        <title>The genome and transcriptome of the zoonotic hookworm Ancylostoma ceylanicum identify infection-specific gene families.</title>
        <authorList>
            <person name="Schwarz E.M."/>
            <person name="Hu Y."/>
            <person name="Antoshechkin I."/>
            <person name="Miller M.M."/>
            <person name="Sternberg P.W."/>
            <person name="Aroian R.V."/>
        </authorList>
    </citation>
    <scope>NUCLEOTIDE SEQUENCE</scope>
    <source>
        <strain evidence="3">HY135</strain>
    </source>
</reference>
<keyword evidence="3" id="KW-1185">Reference proteome</keyword>
<protein>
    <submittedName>
        <fullName evidence="2">Uncharacterized protein</fullName>
    </submittedName>
</protein>
<dbReference type="Pfam" id="PF10321">
    <property type="entry name" value="7TM_GPCR_Srt"/>
    <property type="match status" value="1"/>
</dbReference>
<evidence type="ECO:0000256" key="1">
    <source>
        <dbReference type="SAM" id="Phobius"/>
    </source>
</evidence>
<accession>A0A016TH24</accession>
<comment type="caution">
    <text evidence="2">The sequence shown here is derived from an EMBL/GenBank/DDBJ whole genome shotgun (WGS) entry which is preliminary data.</text>
</comment>
<dbReference type="AlphaFoldDB" id="A0A016TH24"/>
<feature type="transmembrane region" description="Helical" evidence="1">
    <location>
        <begin position="80"/>
        <end position="102"/>
    </location>
</feature>
<dbReference type="EMBL" id="JARK01001439">
    <property type="protein sequence ID" value="EYC01908.1"/>
    <property type="molecule type" value="Genomic_DNA"/>
</dbReference>
<proteinExistence type="predicted"/>
<sequence length="135" mass="15318">MVVAAVGSIYYPPFCYGFTNLFLAILLLILTVLVTVILGAVMSGAWMSLNVLGIFLAVHRMISLAYPLEEQRLFSGMKKTILFAVAFSVFPIYTGLQLSVWTRYQFTREKFMWEYDPSLPLSAVFQKIGISFLKR</sequence>